<gene>
    <name evidence="1" type="ORF">WMSIL1_LOCUS5578</name>
</gene>
<sequence length="72" mass="8051">MDKHRVSTSGLFLSIGKAKCTSGDSCRGTADSATFRNQSCPHYPFLFLQPSRPIKAHMQLSSHARHPSDEYR</sequence>
<evidence type="ECO:0000313" key="2">
    <source>
        <dbReference type="Proteomes" id="UP000321570"/>
    </source>
</evidence>
<keyword evidence="2" id="KW-1185">Reference proteome</keyword>
<dbReference type="AlphaFoldDB" id="A0A564YE46"/>
<evidence type="ECO:0000313" key="1">
    <source>
        <dbReference type="EMBL" id="VUZ45552.1"/>
    </source>
</evidence>
<accession>A0A564YE46</accession>
<protein>
    <submittedName>
        <fullName evidence="1">Uncharacterized protein</fullName>
    </submittedName>
</protein>
<proteinExistence type="predicted"/>
<dbReference type="EMBL" id="CABIJS010000177">
    <property type="protein sequence ID" value="VUZ45552.1"/>
    <property type="molecule type" value="Genomic_DNA"/>
</dbReference>
<reference evidence="1 2" key="1">
    <citation type="submission" date="2019-07" db="EMBL/GenBank/DDBJ databases">
        <authorList>
            <person name="Jastrzebski P J."/>
            <person name="Paukszto L."/>
            <person name="Jastrzebski P J."/>
        </authorList>
    </citation>
    <scope>NUCLEOTIDE SEQUENCE [LARGE SCALE GENOMIC DNA]</scope>
    <source>
        <strain evidence="1 2">WMS-il1</strain>
    </source>
</reference>
<name>A0A564YE46_HYMDI</name>
<dbReference type="Proteomes" id="UP000321570">
    <property type="component" value="Unassembled WGS sequence"/>
</dbReference>
<organism evidence="1 2">
    <name type="scientific">Hymenolepis diminuta</name>
    <name type="common">Rat tapeworm</name>
    <dbReference type="NCBI Taxonomy" id="6216"/>
    <lineage>
        <taxon>Eukaryota</taxon>
        <taxon>Metazoa</taxon>
        <taxon>Spiralia</taxon>
        <taxon>Lophotrochozoa</taxon>
        <taxon>Platyhelminthes</taxon>
        <taxon>Cestoda</taxon>
        <taxon>Eucestoda</taxon>
        <taxon>Cyclophyllidea</taxon>
        <taxon>Hymenolepididae</taxon>
        <taxon>Hymenolepis</taxon>
    </lineage>
</organism>